<dbReference type="AlphaFoldDB" id="A0A0V0SWZ7"/>
<name>A0A0V0SWZ7_9BILA</name>
<proteinExistence type="predicted"/>
<sequence length="76" mass="9221">MKENRLAQNNEILHKSRNFQRIPHYNVEKLLYTKIQLSSISINGVSDWPLPCQYITKRTKFVKKAYFRKLQKQQRL</sequence>
<evidence type="ECO:0000313" key="2">
    <source>
        <dbReference type="Proteomes" id="UP000055048"/>
    </source>
</evidence>
<accession>A0A0V0SWZ7</accession>
<dbReference type="OrthoDB" id="5922812at2759"/>
<organism evidence="1 2">
    <name type="scientific">Trichinella murrelli</name>
    <dbReference type="NCBI Taxonomy" id="144512"/>
    <lineage>
        <taxon>Eukaryota</taxon>
        <taxon>Metazoa</taxon>
        <taxon>Ecdysozoa</taxon>
        <taxon>Nematoda</taxon>
        <taxon>Enoplea</taxon>
        <taxon>Dorylaimia</taxon>
        <taxon>Trichinellida</taxon>
        <taxon>Trichinellidae</taxon>
        <taxon>Trichinella</taxon>
    </lineage>
</organism>
<reference evidence="1 2" key="1">
    <citation type="submission" date="2015-01" db="EMBL/GenBank/DDBJ databases">
        <title>Evolution of Trichinella species and genotypes.</title>
        <authorList>
            <person name="Korhonen P.K."/>
            <person name="Edoardo P."/>
            <person name="Giuseppe L.R."/>
            <person name="Gasser R.B."/>
        </authorList>
    </citation>
    <scope>NUCLEOTIDE SEQUENCE [LARGE SCALE GENOMIC DNA]</scope>
    <source>
        <strain evidence="1">ISS417</strain>
    </source>
</reference>
<evidence type="ECO:0000313" key="1">
    <source>
        <dbReference type="EMBL" id="KRX31338.1"/>
    </source>
</evidence>
<keyword evidence="2" id="KW-1185">Reference proteome</keyword>
<protein>
    <submittedName>
        <fullName evidence="1">Uncharacterized protein</fullName>
    </submittedName>
</protein>
<comment type="caution">
    <text evidence="1">The sequence shown here is derived from an EMBL/GenBank/DDBJ whole genome shotgun (WGS) entry which is preliminary data.</text>
</comment>
<dbReference type="EMBL" id="JYDJ01001837">
    <property type="protein sequence ID" value="KRX31338.1"/>
    <property type="molecule type" value="Genomic_DNA"/>
</dbReference>
<gene>
    <name evidence="1" type="ORF">T05_3835</name>
</gene>
<dbReference type="Proteomes" id="UP000055048">
    <property type="component" value="Unassembled WGS sequence"/>
</dbReference>